<reference evidence="3 4" key="1">
    <citation type="submission" date="2020-08" db="EMBL/GenBank/DDBJ databases">
        <title>Plant Genome Project.</title>
        <authorList>
            <person name="Zhang R.-G."/>
        </authorList>
    </citation>
    <scope>NUCLEOTIDE SEQUENCE [LARGE SCALE GENOMIC DNA]</scope>
    <source>
        <tissue evidence="3">Rhizome</tissue>
    </source>
</reference>
<dbReference type="AlphaFoldDB" id="A0A8J5HUH9"/>
<dbReference type="InterPro" id="IPR044274">
    <property type="entry name" value="RFI2"/>
</dbReference>
<dbReference type="EMBL" id="JACMSC010000002">
    <property type="protein sequence ID" value="KAG6531827.1"/>
    <property type="molecule type" value="Genomic_DNA"/>
</dbReference>
<dbReference type="Pfam" id="PF13639">
    <property type="entry name" value="zf-RING_2"/>
    <property type="match status" value="1"/>
</dbReference>
<feature type="domain" description="RING-type" evidence="2">
    <location>
        <begin position="22"/>
        <end position="67"/>
    </location>
</feature>
<keyword evidence="1" id="KW-0479">Metal-binding</keyword>
<comment type="caution">
    <text evidence="3">The sequence shown here is derived from an EMBL/GenBank/DDBJ whole genome shotgun (WGS) entry which is preliminary data.</text>
</comment>
<name>A0A8J5HUH9_ZINOF</name>
<dbReference type="Proteomes" id="UP000734854">
    <property type="component" value="Unassembled WGS sequence"/>
</dbReference>
<dbReference type="PANTHER" id="PTHR46798">
    <property type="entry name" value="OS09G0511500 PROTEIN"/>
    <property type="match status" value="1"/>
</dbReference>
<dbReference type="PROSITE" id="PS50089">
    <property type="entry name" value="ZF_RING_2"/>
    <property type="match status" value="1"/>
</dbReference>
<keyword evidence="4" id="KW-1185">Reference proteome</keyword>
<dbReference type="InterPro" id="IPR001841">
    <property type="entry name" value="Znf_RING"/>
</dbReference>
<proteinExistence type="predicted"/>
<sequence>MELEELVKEGKEGEEVVHDVACSICLEAVKSRGGRATARLQCGHEFHLDCIGSAFNAKGVMQCPNCRKVEEGGNWLYSNGCHPTPDLVVDEWMHNEDLHNHSYTEPSDGGHWCPFSGLARIQSLFEEGESSSAVAFRDLFGYHAIMTEHQATMSSTHPCPFIAHTQWLQPPPNHSFDLQPDGLGYHQQWSYFSRPRDIHTRIAALNNLRNHAWGHHHHPYYPPNAHINSADLASHFSRSETDGFPSADSVFPPFVFSHRNGSRPGATSSSVPPMVPPHPRTLANFSEVYQRQNSQNVHGTNMPQPANWRGVNSGEQAWPFLISSTVSFNAGAIQNIGRHPWEPDGASTHLFSPVGREFIAGGPYPQPNGASDSNSPMNYLLLPNGPERLSVQAGYNQTIPPACMLSLM</sequence>
<dbReference type="GO" id="GO:0008270">
    <property type="term" value="F:zinc ion binding"/>
    <property type="evidence" value="ECO:0007669"/>
    <property type="project" value="UniProtKB-KW"/>
</dbReference>
<protein>
    <recommendedName>
        <fullName evidence="2">RING-type domain-containing protein</fullName>
    </recommendedName>
</protein>
<organism evidence="3 4">
    <name type="scientific">Zingiber officinale</name>
    <name type="common">Ginger</name>
    <name type="synonym">Amomum zingiber</name>
    <dbReference type="NCBI Taxonomy" id="94328"/>
    <lineage>
        <taxon>Eukaryota</taxon>
        <taxon>Viridiplantae</taxon>
        <taxon>Streptophyta</taxon>
        <taxon>Embryophyta</taxon>
        <taxon>Tracheophyta</taxon>
        <taxon>Spermatophyta</taxon>
        <taxon>Magnoliopsida</taxon>
        <taxon>Liliopsida</taxon>
        <taxon>Zingiberales</taxon>
        <taxon>Zingiberaceae</taxon>
        <taxon>Zingiber</taxon>
    </lineage>
</organism>
<accession>A0A8J5HUH9</accession>
<keyword evidence="1" id="KW-0863">Zinc-finger</keyword>
<evidence type="ECO:0000259" key="2">
    <source>
        <dbReference type="PROSITE" id="PS50089"/>
    </source>
</evidence>
<evidence type="ECO:0000313" key="4">
    <source>
        <dbReference type="Proteomes" id="UP000734854"/>
    </source>
</evidence>
<evidence type="ECO:0000256" key="1">
    <source>
        <dbReference type="PROSITE-ProRule" id="PRU00175"/>
    </source>
</evidence>
<dbReference type="GO" id="GO:0004842">
    <property type="term" value="F:ubiquitin-protein transferase activity"/>
    <property type="evidence" value="ECO:0007669"/>
    <property type="project" value="InterPro"/>
</dbReference>
<dbReference type="PANTHER" id="PTHR46798:SF3">
    <property type="entry name" value="RING FINGER FAMILY PROTEIN"/>
    <property type="match status" value="1"/>
</dbReference>
<keyword evidence="1" id="KW-0862">Zinc</keyword>
<evidence type="ECO:0000313" key="3">
    <source>
        <dbReference type="EMBL" id="KAG6531827.1"/>
    </source>
</evidence>
<dbReference type="OrthoDB" id="8062037at2759"/>
<gene>
    <name evidence="3" type="ORF">ZIOFF_005653</name>
</gene>
<dbReference type="SMART" id="SM00184">
    <property type="entry name" value="RING"/>
    <property type="match status" value="1"/>
</dbReference>